<dbReference type="NCBIfam" id="TIGR01003">
    <property type="entry name" value="PTS_HPr_family"/>
    <property type="match status" value="1"/>
</dbReference>
<dbReference type="OrthoDB" id="350754at2"/>
<dbReference type="Pfam" id="PF00381">
    <property type="entry name" value="PTS-HPr"/>
    <property type="match status" value="1"/>
</dbReference>
<keyword evidence="4" id="KW-0598">Phosphotransferase system</keyword>
<reference evidence="6 7" key="1">
    <citation type="submission" date="2011-09" db="EMBL/GenBank/DDBJ databases">
        <title>The draft genome of Treponema saccharophilum DSM 2985.</title>
        <authorList>
            <consortium name="US DOE Joint Genome Institute (JGI-PGF)"/>
            <person name="Lucas S."/>
            <person name="Copeland A."/>
            <person name="Lapidus A."/>
            <person name="Glavina del Rio T."/>
            <person name="Dalin E."/>
            <person name="Tice H."/>
            <person name="Bruce D."/>
            <person name="Goodwin L."/>
            <person name="Pitluck S."/>
            <person name="Peters L."/>
            <person name="Kyrpides N."/>
            <person name="Mavromatis K."/>
            <person name="Ivanova N."/>
            <person name="Markowitz V."/>
            <person name="Cheng J.-F."/>
            <person name="Hugenholtz P."/>
            <person name="Woyke T."/>
            <person name="Wu D."/>
            <person name="Gronow S."/>
            <person name="Wellnitz S."/>
            <person name="Brambilla E."/>
            <person name="Klenk H.-P."/>
            <person name="Eisen J.A."/>
        </authorList>
    </citation>
    <scope>NUCLEOTIDE SEQUENCE [LARGE SCALE GENOMIC DNA]</scope>
    <source>
        <strain evidence="6 7">DSM 2985</strain>
    </source>
</reference>
<dbReference type="EMBL" id="AGRW01000031">
    <property type="protein sequence ID" value="EIC02809.1"/>
    <property type="molecule type" value="Genomic_DNA"/>
</dbReference>
<dbReference type="InterPro" id="IPR035895">
    <property type="entry name" value="HPr-like_sf"/>
</dbReference>
<evidence type="ECO:0000256" key="2">
    <source>
        <dbReference type="ARBA" id="ARBA00010736"/>
    </source>
</evidence>
<keyword evidence="6" id="KW-0808">Transferase</keyword>
<protein>
    <submittedName>
        <fullName evidence="6">Phosphotransferase system, phosphocarrier protein HPr</fullName>
    </submittedName>
</protein>
<dbReference type="GO" id="GO:0009401">
    <property type="term" value="P:phosphoenolpyruvate-dependent sugar phosphotransferase system"/>
    <property type="evidence" value="ECO:0007669"/>
    <property type="project" value="UniProtKB-KW"/>
</dbReference>
<dbReference type="Gene3D" id="3.30.1340.10">
    <property type="entry name" value="HPr-like"/>
    <property type="match status" value="1"/>
</dbReference>
<dbReference type="SUPFAM" id="SSF55594">
    <property type="entry name" value="HPr-like"/>
    <property type="match status" value="1"/>
</dbReference>
<evidence type="ECO:0000256" key="3">
    <source>
        <dbReference type="ARBA" id="ARBA00022490"/>
    </source>
</evidence>
<proteinExistence type="inferred from homology"/>
<sequence length="85" mass="8892">MKKFDYTITDALGIHARPAGELVKVAKGFSSKITLGCNGKEVDAKRMISVMSLGAKQGALLSVSVEGEDEEAACEALSSFLSGNL</sequence>
<comment type="similarity">
    <text evidence="2">Belongs to the HPr family.</text>
</comment>
<feature type="domain" description="HPr" evidence="5">
    <location>
        <begin position="1"/>
        <end position="85"/>
    </location>
</feature>
<gene>
    <name evidence="6" type="ORF">TresaDRAFT_2332</name>
</gene>
<dbReference type="PROSITE" id="PS51350">
    <property type="entry name" value="PTS_HPR_DOM"/>
    <property type="match status" value="1"/>
</dbReference>
<dbReference type="GO" id="GO:0005737">
    <property type="term" value="C:cytoplasm"/>
    <property type="evidence" value="ECO:0007669"/>
    <property type="project" value="UniProtKB-SubCell"/>
</dbReference>
<organism evidence="6 7">
    <name type="scientific">Treponema saccharophilum DSM 2985</name>
    <dbReference type="NCBI Taxonomy" id="907348"/>
    <lineage>
        <taxon>Bacteria</taxon>
        <taxon>Pseudomonadati</taxon>
        <taxon>Spirochaetota</taxon>
        <taxon>Spirochaetia</taxon>
        <taxon>Spirochaetales</taxon>
        <taxon>Treponemataceae</taxon>
        <taxon>Treponema</taxon>
    </lineage>
</organism>
<keyword evidence="3" id="KW-0963">Cytoplasm</keyword>
<dbReference type="GO" id="GO:0016740">
    <property type="term" value="F:transferase activity"/>
    <property type="evidence" value="ECO:0007669"/>
    <property type="project" value="UniProtKB-KW"/>
</dbReference>
<dbReference type="PANTHER" id="PTHR33705:SF2">
    <property type="entry name" value="PHOSPHOCARRIER PROTEIN NPR"/>
    <property type="match status" value="1"/>
</dbReference>
<dbReference type="InterPro" id="IPR000032">
    <property type="entry name" value="HPr-like"/>
</dbReference>
<name>H7EHW6_9SPIR</name>
<dbReference type="PANTHER" id="PTHR33705">
    <property type="entry name" value="PHOSPHOCARRIER PROTEIN HPR"/>
    <property type="match status" value="1"/>
</dbReference>
<comment type="caution">
    <text evidence="6">The sequence shown here is derived from an EMBL/GenBank/DDBJ whole genome shotgun (WGS) entry which is preliminary data.</text>
</comment>
<dbReference type="Proteomes" id="UP000003571">
    <property type="component" value="Unassembled WGS sequence"/>
</dbReference>
<evidence type="ECO:0000256" key="4">
    <source>
        <dbReference type="ARBA" id="ARBA00022683"/>
    </source>
</evidence>
<evidence type="ECO:0000313" key="7">
    <source>
        <dbReference type="Proteomes" id="UP000003571"/>
    </source>
</evidence>
<evidence type="ECO:0000259" key="5">
    <source>
        <dbReference type="PROSITE" id="PS51350"/>
    </source>
</evidence>
<evidence type="ECO:0000313" key="6">
    <source>
        <dbReference type="EMBL" id="EIC02809.1"/>
    </source>
</evidence>
<comment type="subcellular location">
    <subcellularLocation>
        <location evidence="1">Cytoplasm</location>
    </subcellularLocation>
</comment>
<dbReference type="InterPro" id="IPR050399">
    <property type="entry name" value="HPr"/>
</dbReference>
<dbReference type="AlphaFoldDB" id="H7EHW6"/>
<dbReference type="PRINTS" id="PR00107">
    <property type="entry name" value="PHOSPHOCPHPR"/>
</dbReference>
<dbReference type="STRING" id="907348.TresaDRAFT_2332"/>
<dbReference type="RefSeq" id="WP_002702366.1">
    <property type="nucleotide sequence ID" value="NZ_AGRW01000031.1"/>
</dbReference>
<dbReference type="CDD" id="cd00367">
    <property type="entry name" value="PTS-HPr_like"/>
    <property type="match status" value="1"/>
</dbReference>
<accession>H7EHW6</accession>
<evidence type="ECO:0000256" key="1">
    <source>
        <dbReference type="ARBA" id="ARBA00004496"/>
    </source>
</evidence>
<dbReference type="eggNOG" id="COG1925">
    <property type="taxonomic scope" value="Bacteria"/>
</dbReference>
<dbReference type="PATRIC" id="fig|907348.3.peg.396"/>
<keyword evidence="7" id="KW-1185">Reference proteome</keyword>